<comment type="caution">
    <text evidence="1">The sequence shown here is derived from an EMBL/GenBank/DDBJ whole genome shotgun (WGS) entry which is preliminary data.</text>
</comment>
<reference evidence="2" key="1">
    <citation type="journal article" date="2019" name="Int. J. Syst. Evol. Microbiol.">
        <title>The Global Catalogue of Microorganisms (GCM) 10K type strain sequencing project: providing services to taxonomists for standard genome sequencing and annotation.</title>
        <authorList>
            <consortium name="The Broad Institute Genomics Platform"/>
            <consortium name="The Broad Institute Genome Sequencing Center for Infectious Disease"/>
            <person name="Wu L."/>
            <person name="Ma J."/>
        </authorList>
    </citation>
    <scope>NUCLEOTIDE SEQUENCE [LARGE SCALE GENOMIC DNA]</scope>
    <source>
        <strain evidence="2">CGMCC 4.7289</strain>
    </source>
</reference>
<keyword evidence="2" id="KW-1185">Reference proteome</keyword>
<accession>A0ABV8LZN3</accession>
<evidence type="ECO:0000313" key="1">
    <source>
        <dbReference type="EMBL" id="MFC4135801.1"/>
    </source>
</evidence>
<name>A0ABV8LZN3_9ACTN</name>
<evidence type="ECO:0000313" key="2">
    <source>
        <dbReference type="Proteomes" id="UP001595816"/>
    </source>
</evidence>
<dbReference type="PROSITE" id="PS51257">
    <property type="entry name" value="PROKAR_LIPOPROTEIN"/>
    <property type="match status" value="1"/>
</dbReference>
<dbReference type="RefSeq" id="WP_253763228.1">
    <property type="nucleotide sequence ID" value="NZ_JAMZDZ010000001.1"/>
</dbReference>
<organism evidence="1 2">
    <name type="scientific">Hamadaea flava</name>
    <dbReference type="NCBI Taxonomy" id="1742688"/>
    <lineage>
        <taxon>Bacteria</taxon>
        <taxon>Bacillati</taxon>
        <taxon>Actinomycetota</taxon>
        <taxon>Actinomycetes</taxon>
        <taxon>Micromonosporales</taxon>
        <taxon>Micromonosporaceae</taxon>
        <taxon>Hamadaea</taxon>
    </lineage>
</organism>
<protein>
    <submittedName>
        <fullName evidence="1">Uncharacterized protein</fullName>
    </submittedName>
</protein>
<sequence length="200" mass="22735">MDANRQRRGWWRSPGRVLLVTLLVAAILFLACGVAVFLSLDAHFGSGFDARRFDKLETEFNRRQAAFTKADARMRELVAAHPHAERIGWTMMDICVRDAGQANTDWAHDCKPTNPDDQATFAALPPYAYLIIHQAKDPGRTFFRFYHEDPPVYTIMHAPDGTDAEAYAEDRGFRSSRALKPGWMLLGPIPDLGREDEQWQ</sequence>
<proteinExistence type="predicted"/>
<dbReference type="Proteomes" id="UP001595816">
    <property type="component" value="Unassembled WGS sequence"/>
</dbReference>
<gene>
    <name evidence="1" type="ORF">ACFOZ4_34760</name>
</gene>
<dbReference type="EMBL" id="JBHSAY010000026">
    <property type="protein sequence ID" value="MFC4135801.1"/>
    <property type="molecule type" value="Genomic_DNA"/>
</dbReference>